<dbReference type="KEGG" id="apak:AP3564_02045"/>
<dbReference type="PROSITE" id="PS01081">
    <property type="entry name" value="HTH_TETR_1"/>
    <property type="match status" value="1"/>
</dbReference>
<dbReference type="SUPFAM" id="SSF46689">
    <property type="entry name" value="Homeodomain-like"/>
    <property type="match status" value="1"/>
</dbReference>
<dbReference type="PROSITE" id="PS50977">
    <property type="entry name" value="HTH_TETR_2"/>
    <property type="match status" value="1"/>
</dbReference>
<dbReference type="InterPro" id="IPR050624">
    <property type="entry name" value="HTH-type_Tx_Regulator"/>
</dbReference>
<evidence type="ECO:0000256" key="1">
    <source>
        <dbReference type="ARBA" id="ARBA00022491"/>
    </source>
</evidence>
<keyword evidence="1" id="KW-0678">Repressor</keyword>
<name>A0A223E1T6_9BACI</name>
<dbReference type="PANTHER" id="PTHR43479:SF11">
    <property type="entry name" value="ACREF_ENVCD OPERON REPRESSOR-RELATED"/>
    <property type="match status" value="1"/>
</dbReference>
<dbReference type="Proteomes" id="UP000214606">
    <property type="component" value="Chromosome"/>
</dbReference>
<evidence type="ECO:0000313" key="6">
    <source>
        <dbReference type="Proteomes" id="UP000214606"/>
    </source>
</evidence>
<dbReference type="RefSeq" id="WP_094244521.1">
    <property type="nucleotide sequence ID" value="NZ_CP017703.1"/>
</dbReference>
<dbReference type="PANTHER" id="PTHR43479">
    <property type="entry name" value="ACREF/ENVCD OPERON REPRESSOR-RELATED"/>
    <property type="match status" value="1"/>
</dbReference>
<dbReference type="Gene3D" id="1.10.357.10">
    <property type="entry name" value="Tetracycline Repressor, domain 2"/>
    <property type="match status" value="1"/>
</dbReference>
<evidence type="ECO:0000259" key="4">
    <source>
        <dbReference type="PROSITE" id="PS50977"/>
    </source>
</evidence>
<proteinExistence type="predicted"/>
<dbReference type="InterPro" id="IPR036271">
    <property type="entry name" value="Tet_transcr_reg_TetR-rel_C_sf"/>
</dbReference>
<dbReference type="Pfam" id="PF00440">
    <property type="entry name" value="TetR_N"/>
    <property type="match status" value="1"/>
</dbReference>
<accession>A0A223E1T6</accession>
<feature type="domain" description="HTH tetR-type" evidence="4">
    <location>
        <begin position="6"/>
        <end position="66"/>
    </location>
</feature>
<dbReference type="PRINTS" id="PR00455">
    <property type="entry name" value="HTHTETR"/>
</dbReference>
<gene>
    <name evidence="5" type="ORF">AP3564_02045</name>
</gene>
<dbReference type="EMBL" id="CP017703">
    <property type="protein sequence ID" value="ASS89212.1"/>
    <property type="molecule type" value="Genomic_DNA"/>
</dbReference>
<evidence type="ECO:0000256" key="2">
    <source>
        <dbReference type="ARBA" id="ARBA00023125"/>
    </source>
</evidence>
<dbReference type="SUPFAM" id="SSF48498">
    <property type="entry name" value="Tetracyclin repressor-like, C-terminal domain"/>
    <property type="match status" value="1"/>
</dbReference>
<evidence type="ECO:0000256" key="3">
    <source>
        <dbReference type="PROSITE-ProRule" id="PRU00335"/>
    </source>
</evidence>
<sequence length="194" mass="21730">MAKPNVISKNELIRSAKKCLVKNGIEKFTLRAVAETAGVTQGTVYYHFRTKEQLLLDIVKDICDSSWDELSKSDGNIIKQAIETAKSRCSHDSFFHKLFLTLVVSGFHNDKIREQLEGIILQENKALAENLLKIWPSSPIKGISLDTWAIILNAVVDGIALQSLLSKNFPVEKTYAELEKLFIALSGLQEVENK</sequence>
<keyword evidence="2 3" id="KW-0238">DNA-binding</keyword>
<evidence type="ECO:0000313" key="5">
    <source>
        <dbReference type="EMBL" id="ASS89212.1"/>
    </source>
</evidence>
<dbReference type="AlphaFoldDB" id="A0A223E1T6"/>
<dbReference type="InterPro" id="IPR023772">
    <property type="entry name" value="DNA-bd_HTH_TetR-type_CS"/>
</dbReference>
<reference evidence="5 6" key="1">
    <citation type="submission" date="2016-10" db="EMBL/GenBank/DDBJ databases">
        <title>The whole genome sequencing and assembly of Aeribacillus pallidus KCTC3564 strain.</title>
        <authorList>
            <person name="Lee Y.-J."/>
            <person name="Park M.-K."/>
            <person name="Yi H."/>
            <person name="Bahn Y.-S."/>
            <person name="Kim J.F."/>
            <person name="Lee D.-W."/>
        </authorList>
    </citation>
    <scope>NUCLEOTIDE SEQUENCE [LARGE SCALE GENOMIC DNA]</scope>
    <source>
        <strain evidence="5 6">KCTC3564</strain>
    </source>
</reference>
<dbReference type="InterPro" id="IPR009057">
    <property type="entry name" value="Homeodomain-like_sf"/>
</dbReference>
<organism evidence="5 6">
    <name type="scientific">Aeribacillus pallidus</name>
    <dbReference type="NCBI Taxonomy" id="33936"/>
    <lineage>
        <taxon>Bacteria</taxon>
        <taxon>Bacillati</taxon>
        <taxon>Bacillota</taxon>
        <taxon>Bacilli</taxon>
        <taxon>Bacillales</taxon>
        <taxon>Bacillaceae</taxon>
        <taxon>Aeribacillus</taxon>
    </lineage>
</organism>
<protein>
    <submittedName>
        <fullName evidence="5">TetR family transcriptional regulator</fullName>
    </submittedName>
</protein>
<dbReference type="GO" id="GO:0003677">
    <property type="term" value="F:DNA binding"/>
    <property type="evidence" value="ECO:0007669"/>
    <property type="project" value="UniProtKB-UniRule"/>
</dbReference>
<dbReference type="InterPro" id="IPR001647">
    <property type="entry name" value="HTH_TetR"/>
</dbReference>
<feature type="DNA-binding region" description="H-T-H motif" evidence="3">
    <location>
        <begin position="29"/>
        <end position="48"/>
    </location>
</feature>